<organism evidence="4">
    <name type="scientific">Peptoniphilus gorbachii</name>
    <dbReference type="NCBI Taxonomy" id="411567"/>
    <lineage>
        <taxon>Bacteria</taxon>
        <taxon>Bacillati</taxon>
        <taxon>Bacillota</taxon>
        <taxon>Tissierellia</taxon>
        <taxon>Tissierellales</taxon>
        <taxon>Peptoniphilaceae</taxon>
        <taxon>Peptoniphilus</taxon>
    </lineage>
</organism>
<dbReference type="Pfam" id="PF09712">
    <property type="entry name" value="PHA_synth_III_E"/>
    <property type="match status" value="1"/>
</dbReference>
<evidence type="ECO:0000256" key="2">
    <source>
        <dbReference type="ARBA" id="ARBA00019066"/>
    </source>
</evidence>
<evidence type="ECO:0000256" key="1">
    <source>
        <dbReference type="ARBA" id="ARBA00004683"/>
    </source>
</evidence>
<evidence type="ECO:0000256" key="3">
    <source>
        <dbReference type="ARBA" id="ARBA00022752"/>
    </source>
</evidence>
<proteinExistence type="predicted"/>
<dbReference type="RefSeq" id="WP_156702174.1">
    <property type="nucleotide sequence ID" value="NZ_CACRUP010000022.1"/>
</dbReference>
<gene>
    <name evidence="4" type="ORF">PGLFYP46_00296</name>
</gene>
<dbReference type="UniPathway" id="UPA00917"/>
<comment type="pathway">
    <text evidence="1">Biopolymer metabolism; poly-(R)-3-hydroxybutanoate biosynthesis.</text>
</comment>
<sequence>MDTGYNFFENYMNSQKKMMDMWQDYAKSFGGNNFNPFSEEYLSSMNKIFGDLGSADFFNYSGTPSELAQKIKDTSKIYYSIYELYKNIYDKSIEPTKENFERIMKKYKDGSLQYINNYLFPYIPVDLQNLIKQCMGACESYRDTLMTVYGPWMNTSSELMDSVMKGAFADPKAFLEFFKLWKKNYGETFGKMLNSPQFGIDRNSYEMQMKTIDKLITFIGNYLELTTMLSNLVTESTENVVKDSFEMIKKGEAPKTFEEFYNYWRKKTSDEFDKLFYSDEFSKFLGNFVDSLMLLKIDLDKVVEESLKWYPIPTNSDMDSLYKTVYELKKEVRSLKKHIRDKEFDEEKKDNK</sequence>
<name>A0A6N3C6H7_9FIRM</name>
<evidence type="ECO:0000313" key="4">
    <source>
        <dbReference type="EMBL" id="VYU12576.1"/>
    </source>
</evidence>
<dbReference type="InterPro" id="IPR010123">
    <property type="entry name" value="PHA_synth_III_E"/>
</dbReference>
<dbReference type="EMBL" id="CACRUP010000022">
    <property type="protein sequence ID" value="VYU12576.1"/>
    <property type="molecule type" value="Genomic_DNA"/>
</dbReference>
<dbReference type="AlphaFoldDB" id="A0A6N3C6H7"/>
<dbReference type="GO" id="GO:0042619">
    <property type="term" value="P:poly-hydroxybutyrate biosynthetic process"/>
    <property type="evidence" value="ECO:0007669"/>
    <property type="project" value="UniProtKB-KW"/>
</dbReference>
<protein>
    <recommendedName>
        <fullName evidence="2">Poly(3-hydroxyalkanoate) polymerase subunit PhaE</fullName>
    </recommendedName>
</protein>
<reference evidence="4" key="1">
    <citation type="submission" date="2019-11" db="EMBL/GenBank/DDBJ databases">
        <authorList>
            <person name="Feng L."/>
        </authorList>
    </citation>
    <scope>NUCLEOTIDE SEQUENCE</scope>
    <source>
        <strain evidence="4">PgorbachiiLFYP46</strain>
    </source>
</reference>
<keyword evidence="3" id="KW-0583">PHB biosynthesis</keyword>
<accession>A0A6N3C6H7</accession>